<dbReference type="AlphaFoldDB" id="G1WB94"/>
<dbReference type="Proteomes" id="UP000005141">
    <property type="component" value="Unassembled WGS sequence"/>
</dbReference>
<gene>
    <name evidence="1" type="ORF">HMPREF9431_01095</name>
</gene>
<organism evidence="1 2">
    <name type="scientific">Segatella oulorum F0390</name>
    <dbReference type="NCBI Taxonomy" id="702438"/>
    <lineage>
        <taxon>Bacteria</taxon>
        <taxon>Pseudomonadati</taxon>
        <taxon>Bacteroidota</taxon>
        <taxon>Bacteroidia</taxon>
        <taxon>Bacteroidales</taxon>
        <taxon>Prevotellaceae</taxon>
        <taxon>Segatella</taxon>
    </lineage>
</organism>
<dbReference type="HOGENOM" id="CLU_1642211_0_0_10"/>
<sequence length="161" mass="18978">MKQKKSIQSISRYCRLLLLSICCFSCTKNPKENSLLPKDGIKEFRIVQTQDTLLISKVCNSNNSSVQIWKLYKKNGNFYSNHLGQKELIMSNTVSMDSMYKYPSKYCFERVVIEHINDTLISTSIFTKDVQEHLDIKIVYNHNYEIKFIQNWLVFITYKPL</sequence>
<keyword evidence="2" id="KW-1185">Reference proteome</keyword>
<reference evidence="1 2" key="1">
    <citation type="submission" date="2011-07" db="EMBL/GenBank/DDBJ databases">
        <title>The Genome Sequence of Prevotella oulorum F0390.</title>
        <authorList>
            <consortium name="The Broad Institute Genome Sequencing Platform"/>
            <consortium name="The Broad Institute Genome Sequencing Center for Infectious Disease"/>
            <person name="Earl A."/>
            <person name="Ward D."/>
            <person name="Feldgarden M."/>
            <person name="Gevers D."/>
            <person name="Izard J."/>
            <person name="Ganesan A."/>
            <person name="Baranova O.V."/>
            <person name="Blanton J.M."/>
            <person name="Tanner A.C."/>
            <person name="Dewhirst F.E."/>
            <person name="Young S.K."/>
            <person name="Zeng Q."/>
            <person name="Gargeya S."/>
            <person name="Fitzgerald M."/>
            <person name="Haas B."/>
            <person name="Abouelleil A."/>
            <person name="Alvarado L."/>
            <person name="Arachchi H.M."/>
            <person name="Berlin A."/>
            <person name="Brown A."/>
            <person name="Chapman S.B."/>
            <person name="Chen Z."/>
            <person name="Dunbar C."/>
            <person name="Freedman E."/>
            <person name="Gearin G."/>
            <person name="Gellesch M."/>
            <person name="Goldberg J."/>
            <person name="Griggs A."/>
            <person name="Gujja S."/>
            <person name="Heiman D."/>
            <person name="Howarth C."/>
            <person name="Larson L."/>
            <person name="Lui A."/>
            <person name="MacDonald P.J.P."/>
            <person name="Mehta T."/>
            <person name="Montmayeur A."/>
            <person name="Murphy C."/>
            <person name="Neiman D."/>
            <person name="Pearson M."/>
            <person name="Priest M."/>
            <person name="Roberts A."/>
            <person name="Saif S."/>
            <person name="Shea T."/>
            <person name="Shenoy N."/>
            <person name="Sisk P."/>
            <person name="Stolte C."/>
            <person name="Sykes S."/>
            <person name="Wortman J."/>
            <person name="Nusbaum C."/>
            <person name="Birren B."/>
        </authorList>
    </citation>
    <scope>NUCLEOTIDE SEQUENCE [LARGE SCALE GENOMIC DNA]</scope>
    <source>
        <strain evidence="1 2">F0390</strain>
    </source>
</reference>
<comment type="caution">
    <text evidence="1">The sequence shown here is derived from an EMBL/GenBank/DDBJ whole genome shotgun (WGS) entry which is preliminary data.</text>
</comment>
<evidence type="ECO:0000313" key="1">
    <source>
        <dbReference type="EMBL" id="EGV32327.1"/>
    </source>
</evidence>
<dbReference type="EMBL" id="ADGI01000036">
    <property type="protein sequence ID" value="EGV32327.1"/>
    <property type="molecule type" value="Genomic_DNA"/>
</dbReference>
<name>G1WB94_9BACT</name>
<proteinExistence type="predicted"/>
<evidence type="ECO:0000313" key="2">
    <source>
        <dbReference type="Proteomes" id="UP000005141"/>
    </source>
</evidence>
<accession>G1WB94</accession>
<protein>
    <submittedName>
        <fullName evidence="1">Uncharacterized protein</fullName>
    </submittedName>
</protein>